<proteinExistence type="inferred from homology"/>
<evidence type="ECO:0000256" key="2">
    <source>
        <dbReference type="ARBA" id="ARBA00093300"/>
    </source>
</evidence>
<dbReference type="STRING" id="1054147.F4PST9"/>
<dbReference type="Pfam" id="PF07258">
    <property type="entry name" value="COMM_domain"/>
    <property type="match status" value="1"/>
</dbReference>
<keyword evidence="6" id="KW-1185">Reference proteome</keyword>
<organism evidence="5 6">
    <name type="scientific">Cavenderia fasciculata</name>
    <name type="common">Slime mold</name>
    <name type="synonym">Dictyostelium fasciculatum</name>
    <dbReference type="NCBI Taxonomy" id="261658"/>
    <lineage>
        <taxon>Eukaryota</taxon>
        <taxon>Amoebozoa</taxon>
        <taxon>Evosea</taxon>
        <taxon>Eumycetozoa</taxon>
        <taxon>Dictyostelia</taxon>
        <taxon>Acytosteliales</taxon>
        <taxon>Cavenderiaceae</taxon>
        <taxon>Cavenderia</taxon>
    </lineage>
</organism>
<name>F4PST9_CACFS</name>
<reference evidence="6" key="1">
    <citation type="journal article" date="2011" name="Genome Res.">
        <title>Phylogeny-wide analysis of social amoeba genomes highlights ancient origins for complex intercellular communication.</title>
        <authorList>
            <person name="Heidel A.J."/>
            <person name="Lawal H.M."/>
            <person name="Felder M."/>
            <person name="Schilde C."/>
            <person name="Helps N.R."/>
            <person name="Tunggal B."/>
            <person name="Rivero F."/>
            <person name="John U."/>
            <person name="Schleicher M."/>
            <person name="Eichinger L."/>
            <person name="Platzer M."/>
            <person name="Noegel A.A."/>
            <person name="Schaap P."/>
            <person name="Gloeckner G."/>
        </authorList>
    </citation>
    <scope>NUCLEOTIDE SEQUENCE [LARGE SCALE GENOMIC DNA]</scope>
    <source>
        <strain evidence="6">SH3</strain>
    </source>
</reference>
<dbReference type="PROSITE" id="PS51269">
    <property type="entry name" value="COMM"/>
    <property type="match status" value="1"/>
</dbReference>
<dbReference type="Proteomes" id="UP000007797">
    <property type="component" value="Unassembled WGS sequence"/>
</dbReference>
<dbReference type="InterPro" id="IPR037357">
    <property type="entry name" value="COMMD5"/>
</dbReference>
<evidence type="ECO:0000256" key="3">
    <source>
        <dbReference type="ARBA" id="ARBA00093452"/>
    </source>
</evidence>
<dbReference type="KEGG" id="dfa:DFA_01453"/>
<dbReference type="GO" id="GO:0005634">
    <property type="term" value="C:nucleus"/>
    <property type="evidence" value="ECO:0007669"/>
    <property type="project" value="TreeGrafter"/>
</dbReference>
<protein>
    <recommendedName>
        <fullName evidence="1">COMM domain-containing protein 5</fullName>
    </recommendedName>
</protein>
<dbReference type="PANTHER" id="PTHR15666">
    <property type="entry name" value="COMM DOMAIN CONTAINING PROTEIN 5"/>
    <property type="match status" value="1"/>
</dbReference>
<comment type="similarity">
    <text evidence="3">Belongs to the COMM domain-containing protein 5 family.</text>
</comment>
<dbReference type="GeneID" id="14873118"/>
<accession>F4PST9</accession>
<evidence type="ECO:0000256" key="1">
    <source>
        <dbReference type="ARBA" id="ARBA00016556"/>
    </source>
</evidence>
<evidence type="ECO:0000313" key="6">
    <source>
        <dbReference type="Proteomes" id="UP000007797"/>
    </source>
</evidence>
<comment type="function">
    <text evidence="2">Scaffold protein in the commander complex that is essential for endosomal recycling of transmembrane cargos; the commander complex is composed of the CCC subcomplex and the retriever subcomplex.</text>
</comment>
<sequence length="224" mass="26124">MDRISFLGYNTPTEVKNVLPILAKIEQSYCRQIVSLVVSYLKAKKIDSNQQEYQKFNQITKEIHDKLSIASQQQQTQQTQQQDDQSSILFTGIYYILKLAIKTKVSVEYFITDLTELKIPSTILTDLQKVYTNIRKELIDKVLSDKILFPQLETLKWRVDVIISSSFTSRILHPIILMETTDTKGNKRTFEVSVDMFHKLRYNVSKVLKDMEDLDQLPILKIDK</sequence>
<evidence type="ECO:0000259" key="4">
    <source>
        <dbReference type="PROSITE" id="PS51269"/>
    </source>
</evidence>
<dbReference type="AlphaFoldDB" id="F4PST9"/>
<dbReference type="OrthoDB" id="203754at2759"/>
<dbReference type="PANTHER" id="PTHR15666:SF1">
    <property type="entry name" value="COMM DOMAIN-CONTAINING PROTEIN 5"/>
    <property type="match status" value="1"/>
</dbReference>
<dbReference type="OMA" id="IQRTKFN"/>
<dbReference type="InterPro" id="IPR017920">
    <property type="entry name" value="COMM"/>
</dbReference>
<dbReference type="EMBL" id="GL883010">
    <property type="protein sequence ID" value="EGG21567.1"/>
    <property type="molecule type" value="Genomic_DNA"/>
</dbReference>
<gene>
    <name evidence="5" type="primary">commd5</name>
    <name evidence="5" type="ORF">DFA_01453</name>
</gene>
<dbReference type="RefSeq" id="XP_004359417.1">
    <property type="nucleotide sequence ID" value="XM_004359360.1"/>
</dbReference>
<evidence type="ECO:0000313" key="5">
    <source>
        <dbReference type="EMBL" id="EGG21567.1"/>
    </source>
</evidence>
<feature type="domain" description="COMM" evidence="4">
    <location>
        <begin position="151"/>
        <end position="215"/>
    </location>
</feature>